<protein>
    <submittedName>
        <fullName evidence="1">Uncharacterized protein</fullName>
    </submittedName>
</protein>
<dbReference type="EMBL" id="KV875095">
    <property type="protein sequence ID" value="OIW32390.1"/>
    <property type="molecule type" value="Genomic_DNA"/>
</dbReference>
<evidence type="ECO:0000313" key="1">
    <source>
        <dbReference type="EMBL" id="OIW32390.1"/>
    </source>
</evidence>
<keyword evidence="2" id="KW-1185">Reference proteome</keyword>
<dbReference type="Proteomes" id="UP000182658">
    <property type="component" value="Unassembled WGS sequence"/>
</dbReference>
<dbReference type="AlphaFoldDB" id="A0A1J7IY20"/>
<name>A0A1J7IY20_9PEZI</name>
<dbReference type="InParanoid" id="A0A1J7IY20"/>
<proteinExistence type="predicted"/>
<dbReference type="OrthoDB" id="5374569at2759"/>
<organism evidence="1 2">
    <name type="scientific">Coniochaeta ligniaria NRRL 30616</name>
    <dbReference type="NCBI Taxonomy" id="1408157"/>
    <lineage>
        <taxon>Eukaryota</taxon>
        <taxon>Fungi</taxon>
        <taxon>Dikarya</taxon>
        <taxon>Ascomycota</taxon>
        <taxon>Pezizomycotina</taxon>
        <taxon>Sordariomycetes</taxon>
        <taxon>Sordariomycetidae</taxon>
        <taxon>Coniochaetales</taxon>
        <taxon>Coniochaetaceae</taxon>
        <taxon>Coniochaeta</taxon>
    </lineage>
</organism>
<reference evidence="1 2" key="1">
    <citation type="submission" date="2016-10" db="EMBL/GenBank/DDBJ databases">
        <title>Draft genome sequence of Coniochaeta ligniaria NRRL30616, a lignocellulolytic fungus for bioabatement of inhibitors in plant biomass hydrolysates.</title>
        <authorList>
            <consortium name="DOE Joint Genome Institute"/>
            <person name="Jimenez D.J."/>
            <person name="Hector R.E."/>
            <person name="Riley R."/>
            <person name="Sun H."/>
            <person name="Grigoriev I.V."/>
            <person name="Van Elsas J.D."/>
            <person name="Nichols N.N."/>
        </authorList>
    </citation>
    <scope>NUCLEOTIDE SEQUENCE [LARGE SCALE GENOMIC DNA]</scope>
    <source>
        <strain evidence="1 2">NRRL 30616</strain>
    </source>
</reference>
<evidence type="ECO:0000313" key="2">
    <source>
        <dbReference type="Proteomes" id="UP000182658"/>
    </source>
</evidence>
<gene>
    <name evidence="1" type="ORF">CONLIGDRAFT_267641</name>
</gene>
<sequence>MIRIVSRPVTGRVVDLVKRRRSFLELDPSPRRVVNAINMRTVNRTTLTVLEKCP</sequence>
<accession>A0A1J7IY20</accession>